<reference evidence="7 8" key="1">
    <citation type="submission" date="2016-06" db="EMBL/GenBank/DDBJ databases">
        <title>Genome sequence of Tepidimonas fonticaldi PL17.</title>
        <authorList>
            <person name="Pinnaka A.K."/>
        </authorList>
    </citation>
    <scope>NUCLEOTIDE SEQUENCE [LARGE SCALE GENOMIC DNA]</scope>
    <source>
        <strain evidence="7 8">PL17</strain>
    </source>
</reference>
<evidence type="ECO:0000256" key="1">
    <source>
        <dbReference type="ARBA" id="ARBA00001947"/>
    </source>
</evidence>
<evidence type="ECO:0000313" key="8">
    <source>
        <dbReference type="Proteomes" id="UP000091969"/>
    </source>
</evidence>
<comment type="cofactor">
    <cofactor evidence="1">
        <name>Zn(2+)</name>
        <dbReference type="ChEBI" id="CHEBI:29105"/>
    </cofactor>
</comment>
<comment type="caution">
    <text evidence="7">The sequence shown here is derived from an EMBL/GenBank/DDBJ whole genome shotgun (WGS) entry which is preliminary data.</text>
</comment>
<dbReference type="InterPro" id="IPR023696">
    <property type="entry name" value="Ureohydrolase_dom_sf"/>
</dbReference>
<accession>A0A1A6DSF1</accession>
<dbReference type="SUPFAM" id="SSF52768">
    <property type="entry name" value="Arginase/deacetylase"/>
    <property type="match status" value="1"/>
</dbReference>
<dbReference type="RefSeq" id="WP_068610108.1">
    <property type="nucleotide sequence ID" value="NZ_LZDH01000065.1"/>
</dbReference>
<dbReference type="GO" id="GO:0040029">
    <property type="term" value="P:epigenetic regulation of gene expression"/>
    <property type="evidence" value="ECO:0007669"/>
    <property type="project" value="TreeGrafter"/>
</dbReference>
<organism evidence="7 8">
    <name type="scientific">Tepidimonas fonticaldi</name>
    <dbReference type="NCBI Taxonomy" id="1101373"/>
    <lineage>
        <taxon>Bacteria</taxon>
        <taxon>Pseudomonadati</taxon>
        <taxon>Pseudomonadota</taxon>
        <taxon>Betaproteobacteria</taxon>
        <taxon>Burkholderiales</taxon>
        <taxon>Tepidimonas</taxon>
    </lineage>
</organism>
<dbReference type="GO" id="GO:0016787">
    <property type="term" value="F:hydrolase activity"/>
    <property type="evidence" value="ECO:0007669"/>
    <property type="project" value="UniProtKB-KW"/>
</dbReference>
<dbReference type="OrthoDB" id="9808367at2"/>
<name>A0A1A6DSF1_9BURK</name>
<dbReference type="InterPro" id="IPR037138">
    <property type="entry name" value="His_deacetylse_dom_sf"/>
</dbReference>
<dbReference type="Gene3D" id="3.40.800.20">
    <property type="entry name" value="Histone deacetylase domain"/>
    <property type="match status" value="1"/>
</dbReference>
<evidence type="ECO:0000259" key="6">
    <source>
        <dbReference type="Pfam" id="PF00850"/>
    </source>
</evidence>
<evidence type="ECO:0000256" key="2">
    <source>
        <dbReference type="ARBA" id="ARBA00005947"/>
    </source>
</evidence>
<proteinExistence type="inferred from homology"/>
<dbReference type="CDD" id="cd10001">
    <property type="entry name" value="HDAC_classII_APAH"/>
    <property type="match status" value="1"/>
</dbReference>
<evidence type="ECO:0000256" key="3">
    <source>
        <dbReference type="ARBA" id="ARBA00022723"/>
    </source>
</evidence>
<evidence type="ECO:0000256" key="4">
    <source>
        <dbReference type="ARBA" id="ARBA00022801"/>
    </source>
</evidence>
<dbReference type="GO" id="GO:0004407">
    <property type="term" value="F:histone deacetylase activity"/>
    <property type="evidence" value="ECO:0007669"/>
    <property type="project" value="TreeGrafter"/>
</dbReference>
<feature type="domain" description="Histone deacetylase" evidence="6">
    <location>
        <begin position="28"/>
        <end position="341"/>
    </location>
</feature>
<dbReference type="InterPro" id="IPR000286">
    <property type="entry name" value="HDACs"/>
</dbReference>
<dbReference type="PRINTS" id="PR01270">
    <property type="entry name" value="HDASUPER"/>
</dbReference>
<protein>
    <submittedName>
        <fullName evidence="7">Acetylpolyamine aminohydrolase</fullName>
    </submittedName>
</protein>
<comment type="similarity">
    <text evidence="2">Belongs to the histone deacetylase family.</text>
</comment>
<evidence type="ECO:0000256" key="5">
    <source>
        <dbReference type="ARBA" id="ARBA00022833"/>
    </source>
</evidence>
<evidence type="ECO:0000313" key="7">
    <source>
        <dbReference type="EMBL" id="OBS29847.1"/>
    </source>
</evidence>
<dbReference type="EMBL" id="LZDH01000065">
    <property type="protein sequence ID" value="OBS29847.1"/>
    <property type="molecule type" value="Genomic_DNA"/>
</dbReference>
<dbReference type="PANTHER" id="PTHR10625">
    <property type="entry name" value="HISTONE DEACETYLASE HDAC1-RELATED"/>
    <property type="match status" value="1"/>
</dbReference>
<keyword evidence="8" id="KW-1185">Reference proteome</keyword>
<sequence>MKTFHNPHHALHQGRHEMFRGRLVACHEVPARLDHVRAELQRRALGSLHEPVIDDAALDAAIARVHDPRYVAFLAHAWDEWVALDPSNAQRDALPSVWPLGNPHAFRRDRPPANFAARLGLYAFDAGTPLMAGTWTAARSGAACALAAARAVQDGQRAAFALTRPPGHHAGPDFFGGYCFLNNAAIAAQALRDAGRARVAVLDIDYHHGNGTQTLFYERADVLTVSLHGDPQTEYPFFLGHADERGAGPGEGFNLNLPLPRGTGFPAWRAALERAVRAVADFRADALVVPMGMDTFEGDPISGFLLRSADYTTVGRLLAELGLPTVFTFEGGYAVAEVGINAVNLLEGFWQAA</sequence>
<dbReference type="STRING" id="1101373.A9O67_08415"/>
<dbReference type="Proteomes" id="UP000091969">
    <property type="component" value="Unassembled WGS sequence"/>
</dbReference>
<dbReference type="InterPro" id="IPR023801">
    <property type="entry name" value="His_deacetylse_dom"/>
</dbReference>
<keyword evidence="4 7" id="KW-0378">Hydrolase</keyword>
<dbReference type="GO" id="GO:0046872">
    <property type="term" value="F:metal ion binding"/>
    <property type="evidence" value="ECO:0007669"/>
    <property type="project" value="UniProtKB-KW"/>
</dbReference>
<dbReference type="PANTHER" id="PTHR10625:SF17">
    <property type="entry name" value="HISTONE DEACETYLASE 8"/>
    <property type="match status" value="1"/>
</dbReference>
<keyword evidence="3" id="KW-0479">Metal-binding</keyword>
<keyword evidence="5" id="KW-0862">Zinc</keyword>
<dbReference type="Pfam" id="PF00850">
    <property type="entry name" value="Hist_deacetyl"/>
    <property type="match status" value="1"/>
</dbReference>
<dbReference type="AlphaFoldDB" id="A0A1A6DSF1"/>
<gene>
    <name evidence="7" type="ORF">A9O67_08415</name>
</gene>